<name>C6WG38_ACTMD</name>
<dbReference type="STRING" id="446462.Amir_5995"/>
<proteinExistence type="predicted"/>
<keyword evidence="2" id="KW-1185">Reference proteome</keyword>
<dbReference type="EMBL" id="CP001630">
    <property type="protein sequence ID" value="ACU39802.1"/>
    <property type="molecule type" value="Genomic_DNA"/>
</dbReference>
<dbReference type="Proteomes" id="UP000002213">
    <property type="component" value="Chromosome"/>
</dbReference>
<protein>
    <submittedName>
        <fullName evidence="1">Uncharacterized protein</fullName>
    </submittedName>
</protein>
<organism evidence="1 2">
    <name type="scientific">Actinosynnema mirum (strain ATCC 29888 / DSM 43827 / JCM 3225 / NBRC 14064 / NCIMB 13271 / NRRL B-12336 / IMRU 3971 / 101)</name>
    <dbReference type="NCBI Taxonomy" id="446462"/>
    <lineage>
        <taxon>Bacteria</taxon>
        <taxon>Bacillati</taxon>
        <taxon>Actinomycetota</taxon>
        <taxon>Actinomycetes</taxon>
        <taxon>Pseudonocardiales</taxon>
        <taxon>Pseudonocardiaceae</taxon>
        <taxon>Actinosynnema</taxon>
    </lineage>
</organism>
<dbReference type="KEGG" id="ami:Amir_5995"/>
<gene>
    <name evidence="1" type="ordered locus">Amir_5995</name>
</gene>
<evidence type="ECO:0000313" key="1">
    <source>
        <dbReference type="EMBL" id="ACU39802.1"/>
    </source>
</evidence>
<evidence type="ECO:0000313" key="2">
    <source>
        <dbReference type="Proteomes" id="UP000002213"/>
    </source>
</evidence>
<reference evidence="1 2" key="1">
    <citation type="journal article" date="2009" name="Stand. Genomic Sci.">
        <title>Complete genome sequence of Actinosynnema mirum type strain (101).</title>
        <authorList>
            <person name="Land M."/>
            <person name="Lapidus A."/>
            <person name="Mayilraj S."/>
            <person name="Chen F."/>
            <person name="Copeland A."/>
            <person name="Del Rio T.G."/>
            <person name="Nolan M."/>
            <person name="Lucas S."/>
            <person name="Tice H."/>
            <person name="Cheng J.F."/>
            <person name="Chertkov O."/>
            <person name="Bruce D."/>
            <person name="Goodwin L."/>
            <person name="Pitluck S."/>
            <person name="Rohde M."/>
            <person name="Goker M."/>
            <person name="Pati A."/>
            <person name="Ivanova N."/>
            <person name="Mavromatis K."/>
            <person name="Chen A."/>
            <person name="Palaniappan K."/>
            <person name="Hauser L."/>
            <person name="Chang Y.J."/>
            <person name="Jeffries C.C."/>
            <person name="Brettin T."/>
            <person name="Detter J.C."/>
            <person name="Han C."/>
            <person name="Chain P."/>
            <person name="Tindall B.J."/>
            <person name="Bristow J."/>
            <person name="Eisen J.A."/>
            <person name="Markowitz V."/>
            <person name="Hugenholtz P."/>
            <person name="Kyrpides N.C."/>
            <person name="Klenk H.P."/>
        </authorList>
    </citation>
    <scope>NUCLEOTIDE SEQUENCE [LARGE SCALE GENOMIC DNA]</scope>
    <source>
        <strain evidence="2">ATCC 29888 / DSM 43827 / JCM 3225 / NBRC 14064 / NCIMB 13271 / NRRL B-12336 / IMRU 3971 / 101</strain>
    </source>
</reference>
<dbReference type="HOGENOM" id="CLU_1674186_0_0_11"/>
<accession>C6WG38</accession>
<sequence>MHGAGPFDALVAEAVAAGFASAFWPSRAAPRSVAYLRRRDRAYDVAVIRDPVTAVAYRAPSPPMGNPFAAQPVTWSAVGPAADVLRAVLRLPGPGDGPPTPDAVAEMPAQAVVLALPYYALWAARDAEKPTLTGEAIPLITTRKSDDPSTAASTGKV</sequence>
<dbReference type="RefSeq" id="WP_015804687.1">
    <property type="nucleotide sequence ID" value="NC_013093.1"/>
</dbReference>
<dbReference type="AlphaFoldDB" id="C6WG38"/>